<evidence type="ECO:0000313" key="1">
    <source>
        <dbReference type="EMBL" id="SVD85459.1"/>
    </source>
</evidence>
<protein>
    <submittedName>
        <fullName evidence="1">Uncharacterized protein</fullName>
    </submittedName>
</protein>
<dbReference type="AlphaFoldDB" id="A0A382YR63"/>
<dbReference type="EMBL" id="UINC01177685">
    <property type="protein sequence ID" value="SVD85459.1"/>
    <property type="molecule type" value="Genomic_DNA"/>
</dbReference>
<feature type="non-terminal residue" evidence="1">
    <location>
        <position position="51"/>
    </location>
</feature>
<reference evidence="1" key="1">
    <citation type="submission" date="2018-05" db="EMBL/GenBank/DDBJ databases">
        <authorList>
            <person name="Lanie J.A."/>
            <person name="Ng W.-L."/>
            <person name="Kazmierczak K.M."/>
            <person name="Andrzejewski T.M."/>
            <person name="Davidsen T.M."/>
            <person name="Wayne K.J."/>
            <person name="Tettelin H."/>
            <person name="Glass J.I."/>
            <person name="Rusch D."/>
            <person name="Podicherti R."/>
            <person name="Tsui H.-C.T."/>
            <person name="Winkler M.E."/>
        </authorList>
    </citation>
    <scope>NUCLEOTIDE SEQUENCE</scope>
</reference>
<organism evidence="1">
    <name type="scientific">marine metagenome</name>
    <dbReference type="NCBI Taxonomy" id="408172"/>
    <lineage>
        <taxon>unclassified sequences</taxon>
        <taxon>metagenomes</taxon>
        <taxon>ecological metagenomes</taxon>
    </lineage>
</organism>
<accession>A0A382YR63</accession>
<gene>
    <name evidence="1" type="ORF">METZ01_LOCUS438313</name>
</gene>
<proteinExistence type="predicted"/>
<sequence>MSMAVSEYARNHGALNPEVAWIGMPDGANWEANPFFVGPRPPHPESSEEEE</sequence>
<name>A0A382YR63_9ZZZZ</name>